<dbReference type="PANTHER" id="PTHR33514">
    <property type="entry name" value="PROTEIN ABCI12, CHLOROPLASTIC"/>
    <property type="match status" value="1"/>
</dbReference>
<keyword evidence="8" id="KW-1185">Reference proteome</keyword>
<evidence type="ECO:0000256" key="4">
    <source>
        <dbReference type="ARBA" id="ARBA00023136"/>
    </source>
</evidence>
<keyword evidence="3 6" id="KW-1133">Transmembrane helix</keyword>
<feature type="compositionally biased region" description="Pro residues" evidence="5">
    <location>
        <begin position="32"/>
        <end position="43"/>
    </location>
</feature>
<dbReference type="CDD" id="cd16914">
    <property type="entry name" value="EcfT"/>
    <property type="match status" value="1"/>
</dbReference>
<feature type="region of interest" description="Disordered" evidence="5">
    <location>
        <begin position="1"/>
        <end position="235"/>
    </location>
</feature>
<evidence type="ECO:0000256" key="3">
    <source>
        <dbReference type="ARBA" id="ARBA00022989"/>
    </source>
</evidence>
<evidence type="ECO:0000256" key="2">
    <source>
        <dbReference type="ARBA" id="ARBA00022692"/>
    </source>
</evidence>
<feature type="compositionally biased region" description="Basic residues" evidence="5">
    <location>
        <begin position="214"/>
        <end position="235"/>
    </location>
</feature>
<organism evidence="7 8">
    <name type="scientific">Paspalum notatum var. saurae</name>
    <dbReference type="NCBI Taxonomy" id="547442"/>
    <lineage>
        <taxon>Eukaryota</taxon>
        <taxon>Viridiplantae</taxon>
        <taxon>Streptophyta</taxon>
        <taxon>Embryophyta</taxon>
        <taxon>Tracheophyta</taxon>
        <taxon>Spermatophyta</taxon>
        <taxon>Magnoliopsida</taxon>
        <taxon>Liliopsida</taxon>
        <taxon>Poales</taxon>
        <taxon>Poaceae</taxon>
        <taxon>PACMAD clade</taxon>
        <taxon>Panicoideae</taxon>
        <taxon>Andropogonodae</taxon>
        <taxon>Paspaleae</taxon>
        <taxon>Paspalinae</taxon>
        <taxon>Paspalum</taxon>
    </lineage>
</organism>
<comment type="subcellular location">
    <subcellularLocation>
        <location evidence="1">Membrane</location>
        <topology evidence="1">Multi-pass membrane protein</topology>
    </subcellularLocation>
</comment>
<feature type="compositionally biased region" description="Low complexity" evidence="5">
    <location>
        <begin position="198"/>
        <end position="209"/>
    </location>
</feature>
<evidence type="ECO:0000313" key="8">
    <source>
        <dbReference type="Proteomes" id="UP001341281"/>
    </source>
</evidence>
<feature type="transmembrane region" description="Helical" evidence="6">
    <location>
        <begin position="362"/>
        <end position="384"/>
    </location>
</feature>
<sequence>MDPHPFPSLTPSPRSLSPEPPAIAAGFELPRRPPPTLPVPPDPTTAFASPVRPSSAHSRRRSRPRPRDRLATPPDRHYRAELKLELAPPSPPPLAPLDLPHRTRLTPAHPTHPSSSPFAHATPRSPPPRHNQTKFELSQARASAIIQTSECQEPGSLGPVSAPQPDYGRAGHPISPRSSVQAAGAAHATAPRRIRWLPPSSSALSTRSPSPSPQRRRRPAGSPYRRNRGQRKRGRRVALLVCSASPPAPAAPSPSDGRDGAAASAAAKWAEWIPRAGAGAGPEKVLRLISGAAATPVCQFVDSPRTFLHSVDPRVKLVWLLALVVLPARSNIYMRFGLVVFLALLSMWVLPNHVWKDQLGRVALLSGFIFIMLGFGADSAPSLVQTRTPPPSVLGIPNIPCSTSGYSYTIMKLGPLQFTRKGLSVASTSASLSFAIFQSASLCLTTTTPEQLASALWWFMIPLKHIGVPVPEIILTLLLSLRFINLVFDEASIYGNRQSNGYTFCFYVRNSALAIVARRINWKKLTAMETIDIFFNYVRRIFKNIFDHAEQISKAMVARGFRGDPSNHKIYFLTESSFGIADLFSLLCLFALMRLASLSDQLV</sequence>
<proteinExistence type="predicted"/>
<evidence type="ECO:0000313" key="7">
    <source>
        <dbReference type="EMBL" id="WVZ98444.1"/>
    </source>
</evidence>
<feature type="transmembrane region" description="Helical" evidence="6">
    <location>
        <begin position="332"/>
        <end position="350"/>
    </location>
</feature>
<dbReference type="GO" id="GO:0005886">
    <property type="term" value="C:plasma membrane"/>
    <property type="evidence" value="ECO:0007669"/>
    <property type="project" value="UniProtKB-ARBA"/>
</dbReference>
<dbReference type="EMBL" id="CP144754">
    <property type="protein sequence ID" value="WVZ98444.1"/>
    <property type="molecule type" value="Genomic_DNA"/>
</dbReference>
<dbReference type="Proteomes" id="UP001341281">
    <property type="component" value="Chromosome 10"/>
</dbReference>
<name>A0AAQ3UTQ0_PASNO</name>
<evidence type="ECO:0000256" key="1">
    <source>
        <dbReference type="ARBA" id="ARBA00004141"/>
    </source>
</evidence>
<gene>
    <name evidence="7" type="ORF">U9M48_043887</name>
</gene>
<reference evidence="7 8" key="1">
    <citation type="submission" date="2024-02" db="EMBL/GenBank/DDBJ databases">
        <title>High-quality chromosome-scale genome assembly of Pensacola bahiagrass (Paspalum notatum Flugge var. saurae).</title>
        <authorList>
            <person name="Vega J.M."/>
            <person name="Podio M."/>
            <person name="Orjuela J."/>
            <person name="Siena L.A."/>
            <person name="Pessino S.C."/>
            <person name="Combes M.C."/>
            <person name="Mariac C."/>
            <person name="Albertini E."/>
            <person name="Pupilli F."/>
            <person name="Ortiz J.P.A."/>
            <person name="Leblanc O."/>
        </authorList>
    </citation>
    <scope>NUCLEOTIDE SEQUENCE [LARGE SCALE GENOMIC DNA]</scope>
    <source>
        <strain evidence="7">R1</strain>
        <tissue evidence="7">Leaf</tissue>
    </source>
</reference>
<feature type="transmembrane region" description="Helical" evidence="6">
    <location>
        <begin position="466"/>
        <end position="488"/>
    </location>
</feature>
<protein>
    <recommendedName>
        <fullName evidence="9">Protein ABCI12, chloroplastic</fullName>
    </recommendedName>
</protein>
<keyword evidence="4 6" id="KW-0472">Membrane</keyword>
<dbReference type="AlphaFoldDB" id="A0AAQ3UTQ0"/>
<feature type="compositionally biased region" description="Pro residues" evidence="5">
    <location>
        <begin position="1"/>
        <end position="10"/>
    </location>
</feature>
<feature type="compositionally biased region" description="Low complexity" evidence="5">
    <location>
        <begin position="106"/>
        <end position="121"/>
    </location>
</feature>
<feature type="compositionally biased region" description="Basic and acidic residues" evidence="5">
    <location>
        <begin position="65"/>
        <end position="84"/>
    </location>
</feature>
<accession>A0AAQ3UTQ0</accession>
<evidence type="ECO:0000256" key="5">
    <source>
        <dbReference type="SAM" id="MobiDB-lite"/>
    </source>
</evidence>
<dbReference type="GO" id="GO:0009507">
    <property type="term" value="C:chloroplast"/>
    <property type="evidence" value="ECO:0007669"/>
    <property type="project" value="TreeGrafter"/>
</dbReference>
<evidence type="ECO:0000256" key="6">
    <source>
        <dbReference type="SAM" id="Phobius"/>
    </source>
</evidence>
<dbReference type="InterPro" id="IPR003339">
    <property type="entry name" value="ABC/ECF_trnsptr_transmembrane"/>
</dbReference>
<feature type="transmembrane region" description="Helical" evidence="6">
    <location>
        <begin position="570"/>
        <end position="593"/>
    </location>
</feature>
<evidence type="ECO:0008006" key="9">
    <source>
        <dbReference type="Google" id="ProtNLM"/>
    </source>
</evidence>
<dbReference type="Pfam" id="PF02361">
    <property type="entry name" value="CbiQ"/>
    <property type="match status" value="1"/>
</dbReference>
<dbReference type="PANTHER" id="PTHR33514:SF13">
    <property type="entry name" value="PROTEIN ABCI12, CHLOROPLASTIC"/>
    <property type="match status" value="1"/>
</dbReference>
<keyword evidence="2 6" id="KW-0812">Transmembrane</keyword>